<keyword evidence="2 8" id="KW-0812">Transmembrane</keyword>
<feature type="domain" description="PGG" evidence="9">
    <location>
        <begin position="393"/>
        <end position="486"/>
    </location>
</feature>
<dbReference type="InterPro" id="IPR026961">
    <property type="entry name" value="PGG_dom"/>
</dbReference>
<dbReference type="AlphaFoldDB" id="A0AAD3RSB7"/>
<feature type="transmembrane region" description="Helical" evidence="8">
    <location>
        <begin position="431"/>
        <end position="453"/>
    </location>
</feature>
<dbReference type="PROSITE" id="PS50088">
    <property type="entry name" value="ANK_REPEAT"/>
    <property type="match status" value="3"/>
</dbReference>
<evidence type="ECO:0000313" key="10">
    <source>
        <dbReference type="EMBL" id="GLJ59693.1"/>
    </source>
</evidence>
<evidence type="ECO:0000259" key="9">
    <source>
        <dbReference type="Pfam" id="PF13962"/>
    </source>
</evidence>
<evidence type="ECO:0000256" key="1">
    <source>
        <dbReference type="ARBA" id="ARBA00004141"/>
    </source>
</evidence>
<keyword evidence="4 8" id="KW-1133">Transmembrane helix</keyword>
<evidence type="ECO:0000256" key="3">
    <source>
        <dbReference type="ARBA" id="ARBA00022737"/>
    </source>
</evidence>
<proteinExistence type="predicted"/>
<feature type="repeat" description="ANK" evidence="7">
    <location>
        <begin position="35"/>
        <end position="57"/>
    </location>
</feature>
<dbReference type="InterPro" id="IPR036770">
    <property type="entry name" value="Ankyrin_rpt-contain_sf"/>
</dbReference>
<dbReference type="Proteomes" id="UP001234787">
    <property type="component" value="Unassembled WGS sequence"/>
</dbReference>
<keyword evidence="11" id="KW-1185">Reference proteome</keyword>
<evidence type="ECO:0000256" key="6">
    <source>
        <dbReference type="ARBA" id="ARBA00023136"/>
    </source>
</evidence>
<keyword evidence="5 7" id="KW-0040">ANK repeat</keyword>
<comment type="caution">
    <text evidence="10">The sequence shown here is derived from an EMBL/GenBank/DDBJ whole genome shotgun (WGS) entry which is preliminary data.</text>
</comment>
<dbReference type="InterPro" id="IPR002110">
    <property type="entry name" value="Ankyrin_rpt"/>
</dbReference>
<dbReference type="PANTHER" id="PTHR24186:SF38">
    <property type="entry name" value="ANKYRIN REPEAT FAMILY PROTEIN"/>
    <property type="match status" value="1"/>
</dbReference>
<sequence>MLRDLFVATRKGDLKVLQDIYGQNQRHVTRGLTFEGNSALHIATREGHLDVVKWLVSVKPCLAAARNSDKNTALHEAAKKGKPEVVKTLLKFNKYAVYRRNQFGETALIIASEHSHVEAAELLLAATPLFLVFWPREDRQTCLNTAAYAGHLDVVKLILGESRFCLNIMPFMLLIGDEKGVTPLHAAVHGGHKEIVKEILRPELNDWHKSLMTKKDKFGRCAIHIAAMKGHGDIIDLFMTSMPDCIEIRSTCLKTVVHFAVEYDQLSVFKKLLFENEGETNAKLVSYDYDIWGNTALHLAAMNGVDPLLVDYLLSFPGVKADLVNNKGLSPLDIALHAVSQDKPNFGNIVQRLKDHGATQSLVCHCRSESPPWKSQQTTNKTGIESKILDVDTLVASLIATVTFAAVFQIPGGTDKESGLASMSLETVFHVFLFSDCLAFFASMTVVIAWIFRERLQTKLVADRSALAKLSMVSFGIAIVSTCHGYLQVRL</sequence>
<dbReference type="SMART" id="SM00248">
    <property type="entry name" value="ANK"/>
    <property type="match status" value="9"/>
</dbReference>
<feature type="transmembrane region" description="Helical" evidence="8">
    <location>
        <begin position="465"/>
        <end position="487"/>
    </location>
</feature>
<evidence type="ECO:0000256" key="4">
    <source>
        <dbReference type="ARBA" id="ARBA00022989"/>
    </source>
</evidence>
<reference evidence="10" key="1">
    <citation type="submission" date="2022-12" db="EMBL/GenBank/DDBJ databases">
        <title>Chromosome-Level Genome Assembly of Japanese Cedar (Cryptomeriajaponica D. Don).</title>
        <authorList>
            <person name="Fujino T."/>
            <person name="Yamaguchi K."/>
            <person name="Yokoyama T."/>
            <person name="Hamanaka T."/>
            <person name="Harazono Y."/>
            <person name="Kamada H."/>
            <person name="Kobayashi W."/>
            <person name="Ujino-Ihara T."/>
            <person name="Uchiyama K."/>
            <person name="Matsumoto A."/>
            <person name="Izuno A."/>
            <person name="Tsumura Y."/>
            <person name="Toyoda A."/>
            <person name="Shigenobu S."/>
            <person name="Moriguchi Y."/>
            <person name="Ueno S."/>
            <person name="Kasahara M."/>
        </authorList>
    </citation>
    <scope>NUCLEOTIDE SEQUENCE</scope>
</reference>
<evidence type="ECO:0000256" key="7">
    <source>
        <dbReference type="PROSITE-ProRule" id="PRU00023"/>
    </source>
</evidence>
<gene>
    <name evidence="10" type="ORF">SUGI_1519400</name>
</gene>
<protein>
    <recommendedName>
        <fullName evidence="9">PGG domain-containing protein</fullName>
    </recommendedName>
</protein>
<evidence type="ECO:0000256" key="8">
    <source>
        <dbReference type="SAM" id="Phobius"/>
    </source>
</evidence>
<name>A0AAD3RSB7_CRYJA</name>
<accession>A0AAD3RSB7</accession>
<keyword evidence="6 8" id="KW-0472">Membrane</keyword>
<feature type="repeat" description="ANK" evidence="7">
    <location>
        <begin position="69"/>
        <end position="91"/>
    </location>
</feature>
<comment type="subcellular location">
    <subcellularLocation>
        <location evidence="1">Membrane</location>
        <topology evidence="1">Multi-pass membrane protein</topology>
    </subcellularLocation>
</comment>
<keyword evidence="3" id="KW-0677">Repeat</keyword>
<dbReference type="GO" id="GO:0005886">
    <property type="term" value="C:plasma membrane"/>
    <property type="evidence" value="ECO:0007669"/>
    <property type="project" value="TreeGrafter"/>
</dbReference>
<evidence type="ECO:0000313" key="11">
    <source>
        <dbReference type="Proteomes" id="UP001234787"/>
    </source>
</evidence>
<evidence type="ECO:0000256" key="5">
    <source>
        <dbReference type="ARBA" id="ARBA00023043"/>
    </source>
</evidence>
<dbReference type="Gene3D" id="1.25.40.20">
    <property type="entry name" value="Ankyrin repeat-containing domain"/>
    <property type="match status" value="3"/>
</dbReference>
<dbReference type="SUPFAM" id="SSF48403">
    <property type="entry name" value="Ankyrin repeat"/>
    <property type="match status" value="1"/>
</dbReference>
<feature type="repeat" description="ANK" evidence="7">
    <location>
        <begin position="179"/>
        <end position="201"/>
    </location>
</feature>
<dbReference type="Pfam" id="PF12796">
    <property type="entry name" value="Ank_2"/>
    <property type="match status" value="4"/>
</dbReference>
<dbReference type="EMBL" id="BSEH01001245">
    <property type="protein sequence ID" value="GLJ59693.1"/>
    <property type="molecule type" value="Genomic_DNA"/>
</dbReference>
<dbReference type="PROSITE" id="PS50297">
    <property type="entry name" value="ANK_REP_REGION"/>
    <property type="match status" value="3"/>
</dbReference>
<dbReference type="PANTHER" id="PTHR24186">
    <property type="entry name" value="PROTEIN PHOSPHATASE 1 REGULATORY SUBUNIT"/>
    <property type="match status" value="1"/>
</dbReference>
<dbReference type="Pfam" id="PF13962">
    <property type="entry name" value="PGG"/>
    <property type="match status" value="1"/>
</dbReference>
<organism evidence="10 11">
    <name type="scientific">Cryptomeria japonica</name>
    <name type="common">Japanese cedar</name>
    <name type="synonym">Cupressus japonica</name>
    <dbReference type="NCBI Taxonomy" id="3369"/>
    <lineage>
        <taxon>Eukaryota</taxon>
        <taxon>Viridiplantae</taxon>
        <taxon>Streptophyta</taxon>
        <taxon>Embryophyta</taxon>
        <taxon>Tracheophyta</taxon>
        <taxon>Spermatophyta</taxon>
        <taxon>Pinopsida</taxon>
        <taxon>Pinidae</taxon>
        <taxon>Conifers II</taxon>
        <taxon>Cupressales</taxon>
        <taxon>Cupressaceae</taxon>
        <taxon>Cryptomeria</taxon>
    </lineage>
</organism>
<evidence type="ECO:0000256" key="2">
    <source>
        <dbReference type="ARBA" id="ARBA00022692"/>
    </source>
</evidence>